<evidence type="ECO:0000256" key="1">
    <source>
        <dbReference type="SAM" id="MobiDB-lite"/>
    </source>
</evidence>
<name>A0A2N0I256_9SPHN</name>
<dbReference type="RefSeq" id="WP_100865712.1">
    <property type="nucleotide sequence ID" value="NZ_PHUF01000002.1"/>
</dbReference>
<comment type="caution">
    <text evidence="2">The sequence shown here is derived from an EMBL/GenBank/DDBJ whole genome shotgun (WGS) entry which is preliminary data.</text>
</comment>
<proteinExistence type="predicted"/>
<accession>A0A2N0I256</accession>
<dbReference type="OrthoDB" id="7426580at2"/>
<sequence length="221" mass="22897">MASNPPADSTAQPAESKPAAAKPAAKKATPKKAATKSTARKAATPKPATARKSAARKSANANTSDAKAKFARAIEEARAGAQALGKEAQAKAGVYRDQFSNRSSDWVDEAKDMAGQAKVRAGELANEGKAKTSDAIASLGKIVADNAKVIDEKLGARYGDYARTAARTMQETAAKIEAKELNELADDTKEFVRKSPGLALGIAAVAGFMLSRVFKGSSASD</sequence>
<feature type="compositionally biased region" description="Low complexity" evidence="1">
    <location>
        <begin position="35"/>
        <end position="59"/>
    </location>
</feature>
<protein>
    <recommendedName>
        <fullName evidence="4">ElaB/YqjD/DUF883 family membrane-anchored ribosome-binding protein</fullName>
    </recommendedName>
</protein>
<keyword evidence="3" id="KW-1185">Reference proteome</keyword>
<dbReference type="Proteomes" id="UP000232587">
    <property type="component" value="Unassembled WGS sequence"/>
</dbReference>
<feature type="region of interest" description="Disordered" evidence="1">
    <location>
        <begin position="1"/>
        <end position="67"/>
    </location>
</feature>
<gene>
    <name evidence="2" type="ORF">B0I00_0450</name>
</gene>
<evidence type="ECO:0008006" key="4">
    <source>
        <dbReference type="Google" id="ProtNLM"/>
    </source>
</evidence>
<evidence type="ECO:0000313" key="3">
    <source>
        <dbReference type="Proteomes" id="UP000232587"/>
    </source>
</evidence>
<feature type="compositionally biased region" description="Polar residues" evidence="1">
    <location>
        <begin position="1"/>
        <end position="13"/>
    </location>
</feature>
<dbReference type="EMBL" id="PHUF01000002">
    <property type="protein sequence ID" value="PKB25257.1"/>
    <property type="molecule type" value="Genomic_DNA"/>
</dbReference>
<reference evidence="2 3" key="1">
    <citation type="submission" date="2017-11" db="EMBL/GenBank/DDBJ databases">
        <title>Genomic Encyclopedia of Type Strains, Phase III (KMG-III): the genomes of soil and plant-associated and newly described type strains.</title>
        <authorList>
            <person name="Whitman W."/>
        </authorList>
    </citation>
    <scope>NUCLEOTIDE SEQUENCE [LARGE SCALE GENOMIC DNA]</scope>
    <source>
        <strain evidence="2 3">CGMCC 1.12274</strain>
    </source>
</reference>
<evidence type="ECO:0000313" key="2">
    <source>
        <dbReference type="EMBL" id="PKB25257.1"/>
    </source>
</evidence>
<dbReference type="AlphaFoldDB" id="A0A2N0I256"/>
<feature type="compositionally biased region" description="Basic residues" evidence="1">
    <location>
        <begin position="24"/>
        <end position="34"/>
    </location>
</feature>
<organism evidence="2 3">
    <name type="scientific">Novosphingobium kunmingense</name>
    <dbReference type="NCBI Taxonomy" id="1211806"/>
    <lineage>
        <taxon>Bacteria</taxon>
        <taxon>Pseudomonadati</taxon>
        <taxon>Pseudomonadota</taxon>
        <taxon>Alphaproteobacteria</taxon>
        <taxon>Sphingomonadales</taxon>
        <taxon>Sphingomonadaceae</taxon>
        <taxon>Novosphingobium</taxon>
    </lineage>
</organism>